<evidence type="ECO:0000256" key="3">
    <source>
        <dbReference type="ARBA" id="ARBA00022692"/>
    </source>
</evidence>
<keyword evidence="2" id="KW-1003">Cell membrane</keyword>
<feature type="transmembrane region" description="Helical" evidence="6">
    <location>
        <begin position="309"/>
        <end position="334"/>
    </location>
</feature>
<dbReference type="Proteomes" id="UP000029060">
    <property type="component" value="Unassembled WGS sequence"/>
</dbReference>
<accession>A0A087BGA4</accession>
<dbReference type="RefSeq" id="WP_051915147.1">
    <property type="nucleotide sequence ID" value="NZ_CAMGZS010000006.1"/>
</dbReference>
<keyword evidence="4 6" id="KW-1133">Transmembrane helix</keyword>
<dbReference type="eggNOG" id="COG0577">
    <property type="taxonomic scope" value="Bacteria"/>
</dbReference>
<dbReference type="PANTHER" id="PTHR30572:SF9">
    <property type="entry name" value="ABC TRANSPORTER PERMEASE PROTEIN"/>
    <property type="match status" value="1"/>
</dbReference>
<gene>
    <name evidence="8" type="ORF">BMERY_1416</name>
</gene>
<dbReference type="PANTHER" id="PTHR30572">
    <property type="entry name" value="MEMBRANE COMPONENT OF TRANSPORTER-RELATED"/>
    <property type="match status" value="1"/>
</dbReference>
<name>A0A087BGA4_9BIFI</name>
<feature type="transmembrane region" description="Helical" evidence="6">
    <location>
        <begin position="354"/>
        <end position="379"/>
    </location>
</feature>
<evidence type="ECO:0000256" key="1">
    <source>
        <dbReference type="ARBA" id="ARBA00004651"/>
    </source>
</evidence>
<dbReference type="InterPro" id="IPR050250">
    <property type="entry name" value="Macrolide_Exporter_MacB"/>
</dbReference>
<dbReference type="OrthoDB" id="3227934at2"/>
<proteinExistence type="predicted"/>
<dbReference type="AlphaFoldDB" id="A0A087BGA4"/>
<sequence>MFVLTNAWHALGRHRAYSILTVILALVMSFDAIVSSAVSAKSTAAHGTEYQSQQPTAVIRPGAKLQSQLKGDDAKATTEHYLTFTDYSPIAVNAQSKSISFTYSFAETVPVRQSDSLKAIPGSADESADKTGGELLMRSFYDAKAVKTNDFGAFKLVKGKNLKYTDTKFTGALISKELAEKNNLSVGSKFTVANPTDASKKYTYTVQGIYEYTDPATGTTYKLAKQNPNNVIYTAYATAYTNGLDPEKSPKGTWAMPNLDITFMFDSPDAYDSFAKIAKKNMPKGCELSSPSLEAYNKKLEPLDGTASWMRIALIVMLAVGGVLLVIITIMRTWVTRRDEIGMALVTGVTKPRLAWQFILETLMLTVVPVALGLLIGGFTAKPIGNALCGFETPMSGSIVGSMIWDSLGAIVVLAIVAMFGPVVFRNRNLFKPATVGSEEKA</sequence>
<dbReference type="STRING" id="78345.BMERY_1416"/>
<dbReference type="Pfam" id="PF02687">
    <property type="entry name" value="FtsX"/>
    <property type="match status" value="1"/>
</dbReference>
<protein>
    <submittedName>
        <fullName evidence="8">ABC transporter permease</fullName>
    </submittedName>
</protein>
<dbReference type="InterPro" id="IPR003838">
    <property type="entry name" value="ABC3_permease_C"/>
</dbReference>
<feature type="transmembrane region" description="Helical" evidence="6">
    <location>
        <begin position="399"/>
        <end position="425"/>
    </location>
</feature>
<evidence type="ECO:0000256" key="6">
    <source>
        <dbReference type="SAM" id="Phobius"/>
    </source>
</evidence>
<keyword evidence="5 6" id="KW-0472">Membrane</keyword>
<dbReference type="GO" id="GO:0022857">
    <property type="term" value="F:transmembrane transporter activity"/>
    <property type="evidence" value="ECO:0007669"/>
    <property type="project" value="TreeGrafter"/>
</dbReference>
<keyword evidence="3 6" id="KW-0812">Transmembrane</keyword>
<evidence type="ECO:0000313" key="9">
    <source>
        <dbReference type="Proteomes" id="UP000029060"/>
    </source>
</evidence>
<evidence type="ECO:0000256" key="5">
    <source>
        <dbReference type="ARBA" id="ARBA00023136"/>
    </source>
</evidence>
<dbReference type="GO" id="GO:0005886">
    <property type="term" value="C:plasma membrane"/>
    <property type="evidence" value="ECO:0007669"/>
    <property type="project" value="UniProtKB-SubCell"/>
</dbReference>
<keyword evidence="9" id="KW-1185">Reference proteome</keyword>
<evidence type="ECO:0000313" key="8">
    <source>
        <dbReference type="EMBL" id="KFI70054.1"/>
    </source>
</evidence>
<feature type="domain" description="ABC3 transporter permease C-terminal" evidence="7">
    <location>
        <begin position="313"/>
        <end position="423"/>
    </location>
</feature>
<comment type="caution">
    <text evidence="8">The sequence shown here is derived from an EMBL/GenBank/DDBJ whole genome shotgun (WGS) entry which is preliminary data.</text>
</comment>
<organism evidence="8 9">
    <name type="scientific">Bifidobacterium merycicum</name>
    <dbReference type="NCBI Taxonomy" id="78345"/>
    <lineage>
        <taxon>Bacteria</taxon>
        <taxon>Bacillati</taxon>
        <taxon>Actinomycetota</taxon>
        <taxon>Actinomycetes</taxon>
        <taxon>Bifidobacteriales</taxon>
        <taxon>Bifidobacteriaceae</taxon>
        <taxon>Bifidobacterium</taxon>
    </lineage>
</organism>
<evidence type="ECO:0000259" key="7">
    <source>
        <dbReference type="Pfam" id="PF02687"/>
    </source>
</evidence>
<reference evidence="8 9" key="1">
    <citation type="submission" date="2014-03" db="EMBL/GenBank/DDBJ databases">
        <title>Genomics of Bifidobacteria.</title>
        <authorList>
            <person name="Ventura M."/>
            <person name="Milani C."/>
            <person name="Lugli G.A."/>
        </authorList>
    </citation>
    <scope>NUCLEOTIDE SEQUENCE [LARGE SCALE GENOMIC DNA]</scope>
    <source>
        <strain evidence="8 9">LMG 11341</strain>
    </source>
</reference>
<evidence type="ECO:0000256" key="2">
    <source>
        <dbReference type="ARBA" id="ARBA00022475"/>
    </source>
</evidence>
<dbReference type="EMBL" id="JGZC01000007">
    <property type="protein sequence ID" value="KFI70054.1"/>
    <property type="molecule type" value="Genomic_DNA"/>
</dbReference>
<evidence type="ECO:0000256" key="4">
    <source>
        <dbReference type="ARBA" id="ARBA00022989"/>
    </source>
</evidence>
<comment type="subcellular location">
    <subcellularLocation>
        <location evidence="1">Cell membrane</location>
        <topology evidence="1">Multi-pass membrane protein</topology>
    </subcellularLocation>
</comment>